<dbReference type="GO" id="GO:0016020">
    <property type="term" value="C:membrane"/>
    <property type="evidence" value="ECO:0007669"/>
    <property type="project" value="UniProtKB-SubCell"/>
</dbReference>
<feature type="transmembrane region" description="Helical" evidence="6">
    <location>
        <begin position="104"/>
        <end position="122"/>
    </location>
</feature>
<protein>
    <recommendedName>
        <fullName evidence="7">3-oxo-5-alpha-steroid 4-dehydrogenase C-terminal domain-containing protein</fullName>
    </recommendedName>
</protein>
<reference evidence="8" key="1">
    <citation type="submission" date="2023-08" db="EMBL/GenBank/DDBJ databases">
        <title>Black Yeasts Isolated from many extreme environments.</title>
        <authorList>
            <person name="Coleine C."/>
            <person name="Stajich J.E."/>
            <person name="Selbmann L."/>
        </authorList>
    </citation>
    <scope>NUCLEOTIDE SEQUENCE</scope>
    <source>
        <strain evidence="8">CCFEE 5810</strain>
    </source>
</reference>
<dbReference type="Pfam" id="PF02544">
    <property type="entry name" value="Steroid_dh"/>
    <property type="match status" value="1"/>
</dbReference>
<evidence type="ECO:0000313" key="9">
    <source>
        <dbReference type="Proteomes" id="UP001310594"/>
    </source>
</evidence>
<evidence type="ECO:0000256" key="1">
    <source>
        <dbReference type="ARBA" id="ARBA00004141"/>
    </source>
</evidence>
<feature type="domain" description="3-oxo-5-alpha-steroid 4-dehydrogenase C-terminal" evidence="7">
    <location>
        <begin position="133"/>
        <end position="298"/>
    </location>
</feature>
<dbReference type="AlphaFoldDB" id="A0AAN7W9A3"/>
<feature type="transmembrane region" description="Helical" evidence="6">
    <location>
        <begin position="167"/>
        <end position="186"/>
    </location>
</feature>
<dbReference type="PIRSF" id="PIRSF015596">
    <property type="entry name" value="5_alpha-SR2"/>
    <property type="match status" value="1"/>
</dbReference>
<dbReference type="PANTHER" id="PTHR10556">
    <property type="entry name" value="3-OXO-5-ALPHA-STEROID 4-DEHYDROGENASE"/>
    <property type="match status" value="1"/>
</dbReference>
<keyword evidence="4 6" id="KW-1133">Transmembrane helix</keyword>
<feature type="transmembrane region" description="Helical" evidence="6">
    <location>
        <begin position="64"/>
        <end position="84"/>
    </location>
</feature>
<dbReference type="PANTHER" id="PTHR10556:SF43">
    <property type="entry name" value="STEROID 5-ALPHA-REDUCTASE DET2"/>
    <property type="match status" value="1"/>
</dbReference>
<evidence type="ECO:0000256" key="4">
    <source>
        <dbReference type="ARBA" id="ARBA00022989"/>
    </source>
</evidence>
<sequence length="299" mass="34664">MASAIVPQLPTLVAGWYPPSREHWELISFAWQFFPLFTVTQWFFDFYPQGKTSIDSRFNLPGKWAWFFMEIPGMLTVLYCMFSIPQTIGYRGPQDLPWGNWAMVGVYTIHYVYRAVLSPLLLNPSMSPIHPFVFLSAFAWQVTNGLSLGGWLAGYGPTTIDDWAGKLYYMEIGLIIWGWSFLGNIFHDDDLREIRRSALRKQQKKAKEEGKPIEGVNKLYMMPKNGLFHFILYPHYFCEWLEWAGFWMVGGWGCVPARSFLLNEISTMLPRALQGKRWYVEKFGKEKVGNRKAVIPGII</sequence>
<dbReference type="InterPro" id="IPR039357">
    <property type="entry name" value="SRD5A/TECR"/>
</dbReference>
<dbReference type="GO" id="GO:0003865">
    <property type="term" value="F:3-oxo-5-alpha-steroid 4-dehydrogenase activity"/>
    <property type="evidence" value="ECO:0007669"/>
    <property type="project" value="InterPro"/>
</dbReference>
<comment type="subcellular location">
    <subcellularLocation>
        <location evidence="1">Membrane</location>
        <topology evidence="1">Multi-pass membrane protein</topology>
    </subcellularLocation>
</comment>
<evidence type="ECO:0000256" key="6">
    <source>
        <dbReference type="SAM" id="Phobius"/>
    </source>
</evidence>
<keyword evidence="3 6" id="KW-0812">Transmembrane</keyword>
<keyword evidence="5 6" id="KW-0472">Membrane</keyword>
<dbReference type="GO" id="GO:0008202">
    <property type="term" value="P:steroid metabolic process"/>
    <property type="evidence" value="ECO:0007669"/>
    <property type="project" value="InterPro"/>
</dbReference>
<feature type="transmembrane region" description="Helical" evidence="6">
    <location>
        <begin position="134"/>
        <end position="155"/>
    </location>
</feature>
<evidence type="ECO:0000256" key="3">
    <source>
        <dbReference type="ARBA" id="ARBA00022692"/>
    </source>
</evidence>
<dbReference type="InterPro" id="IPR016636">
    <property type="entry name" value="3-oxo-5-alpha-steroid_4-DH"/>
</dbReference>
<evidence type="ECO:0000259" key="7">
    <source>
        <dbReference type="Pfam" id="PF02544"/>
    </source>
</evidence>
<evidence type="ECO:0000256" key="5">
    <source>
        <dbReference type="ARBA" id="ARBA00023136"/>
    </source>
</evidence>
<dbReference type="EMBL" id="JAVRQU010000011">
    <property type="protein sequence ID" value="KAK5697334.1"/>
    <property type="molecule type" value="Genomic_DNA"/>
</dbReference>
<gene>
    <name evidence="8" type="ORF">LTR97_007471</name>
</gene>
<comment type="caution">
    <text evidence="8">The sequence shown here is derived from an EMBL/GenBank/DDBJ whole genome shotgun (WGS) entry which is preliminary data.</text>
</comment>
<name>A0AAN7W9A3_9PEZI</name>
<dbReference type="InterPro" id="IPR001104">
    <property type="entry name" value="3-oxo-5_a-steroid_4-DH_C"/>
</dbReference>
<organism evidence="8 9">
    <name type="scientific">Elasticomyces elasticus</name>
    <dbReference type="NCBI Taxonomy" id="574655"/>
    <lineage>
        <taxon>Eukaryota</taxon>
        <taxon>Fungi</taxon>
        <taxon>Dikarya</taxon>
        <taxon>Ascomycota</taxon>
        <taxon>Pezizomycotina</taxon>
        <taxon>Dothideomycetes</taxon>
        <taxon>Dothideomycetidae</taxon>
        <taxon>Mycosphaerellales</taxon>
        <taxon>Teratosphaeriaceae</taxon>
        <taxon>Elasticomyces</taxon>
    </lineage>
</organism>
<accession>A0AAN7W9A3</accession>
<dbReference type="Proteomes" id="UP001310594">
    <property type="component" value="Unassembled WGS sequence"/>
</dbReference>
<proteinExistence type="inferred from homology"/>
<comment type="similarity">
    <text evidence="2">Belongs to the steroid 5-alpha reductase family.</text>
</comment>
<feature type="transmembrane region" description="Helical" evidence="6">
    <location>
        <begin position="26"/>
        <end position="44"/>
    </location>
</feature>
<evidence type="ECO:0000313" key="8">
    <source>
        <dbReference type="EMBL" id="KAK5697334.1"/>
    </source>
</evidence>
<dbReference type="PROSITE" id="PS50244">
    <property type="entry name" value="S5A_REDUCTASE"/>
    <property type="match status" value="1"/>
</dbReference>
<evidence type="ECO:0000256" key="2">
    <source>
        <dbReference type="ARBA" id="ARBA00007742"/>
    </source>
</evidence>